<dbReference type="AlphaFoldDB" id="A0A0K0DEF5"/>
<evidence type="ECO:0000256" key="2">
    <source>
        <dbReference type="ARBA" id="ARBA00022692"/>
    </source>
</evidence>
<keyword evidence="7" id="KW-1185">Reference proteome</keyword>
<evidence type="ECO:0000256" key="4">
    <source>
        <dbReference type="ARBA" id="ARBA00023136"/>
    </source>
</evidence>
<dbReference type="PANTHER" id="PTHR24064">
    <property type="entry name" value="SOLUTE CARRIER FAMILY 22 MEMBER"/>
    <property type="match status" value="1"/>
</dbReference>
<dbReference type="GO" id="GO:0022857">
    <property type="term" value="F:transmembrane transporter activity"/>
    <property type="evidence" value="ECO:0007669"/>
    <property type="project" value="InterPro"/>
</dbReference>
<dbReference type="InterPro" id="IPR036259">
    <property type="entry name" value="MFS_trans_sf"/>
</dbReference>
<reference evidence="8" key="2">
    <citation type="submission" date="2017-02" db="UniProtKB">
        <authorList>
            <consortium name="WormBaseParasite"/>
        </authorList>
    </citation>
    <scope>IDENTIFICATION</scope>
</reference>
<dbReference type="SUPFAM" id="SSF103473">
    <property type="entry name" value="MFS general substrate transporter"/>
    <property type="match status" value="1"/>
</dbReference>
<evidence type="ECO:0000313" key="8">
    <source>
        <dbReference type="WBParaSite" id="ACAC_0000923301-mRNA-1"/>
    </source>
</evidence>
<evidence type="ECO:0000313" key="7">
    <source>
        <dbReference type="Proteomes" id="UP000035642"/>
    </source>
</evidence>
<proteinExistence type="predicted"/>
<comment type="subcellular location">
    <subcellularLocation>
        <location evidence="1">Membrane</location>
        <topology evidence="1">Multi-pass membrane protein</topology>
    </subcellularLocation>
</comment>
<dbReference type="InterPro" id="IPR005828">
    <property type="entry name" value="MFS_sugar_transport-like"/>
</dbReference>
<feature type="domain" description="Major facilitator superfamily (MFS) profile" evidence="6">
    <location>
        <begin position="45"/>
        <end position="309"/>
    </location>
</feature>
<sequence>MSLNVDRKTNSEEGKLGGSKILRFRWSFPHNSDIDPPIQELNPFTLFIMLSTAFLWCLSAMTTMSPAYLSPSTICHNNCTFFTVQKEFKVNRTLIDPSELVSSMYFLGNLVFGQMYCMAADRIGRRPVLVWSLIVSGLAGVGAAIAPNLFLMLSGRFIQGSFFSSITMINWVLCCESIAFKGHSYTSVLYGIFWFCWLSHCGYCLVTPIAAYFPSWRLVQLITSLPTLFFGVVILLPESFGFLVAKKKAVEAEKWMQRAQHWSGRNVEFDILNTIKIETAKISEETNLFESLSEYHDVVVAIINFYKQS</sequence>
<feature type="transmembrane region" description="Helical" evidence="5">
    <location>
        <begin position="192"/>
        <end position="213"/>
    </location>
</feature>
<dbReference type="WBParaSite" id="ACAC_0000923301-mRNA-1">
    <property type="protein sequence ID" value="ACAC_0000923301-mRNA-1"/>
    <property type="gene ID" value="ACAC_0000923301"/>
</dbReference>
<dbReference type="InterPro" id="IPR020846">
    <property type="entry name" value="MFS_dom"/>
</dbReference>
<evidence type="ECO:0000256" key="3">
    <source>
        <dbReference type="ARBA" id="ARBA00022989"/>
    </source>
</evidence>
<reference evidence="7" key="1">
    <citation type="submission" date="2012-09" db="EMBL/GenBank/DDBJ databases">
        <authorList>
            <person name="Martin A.A."/>
        </authorList>
    </citation>
    <scope>NUCLEOTIDE SEQUENCE</scope>
</reference>
<evidence type="ECO:0000259" key="6">
    <source>
        <dbReference type="PROSITE" id="PS50850"/>
    </source>
</evidence>
<accession>A0A0K0DEF5</accession>
<keyword evidence="2 5" id="KW-0812">Transmembrane</keyword>
<keyword evidence="3 5" id="KW-1133">Transmembrane helix</keyword>
<feature type="transmembrane region" description="Helical" evidence="5">
    <location>
        <begin position="157"/>
        <end position="180"/>
    </location>
</feature>
<evidence type="ECO:0000256" key="5">
    <source>
        <dbReference type="SAM" id="Phobius"/>
    </source>
</evidence>
<evidence type="ECO:0000256" key="1">
    <source>
        <dbReference type="ARBA" id="ARBA00004141"/>
    </source>
</evidence>
<feature type="transmembrane region" description="Helical" evidence="5">
    <location>
        <begin position="225"/>
        <end position="245"/>
    </location>
</feature>
<feature type="transmembrane region" description="Helical" evidence="5">
    <location>
        <begin position="129"/>
        <end position="151"/>
    </location>
</feature>
<protein>
    <submittedName>
        <fullName evidence="8">MFS domain-containing protein</fullName>
    </submittedName>
</protein>
<name>A0A0K0DEF5_ANGCA</name>
<dbReference type="Proteomes" id="UP000035642">
    <property type="component" value="Unassembled WGS sequence"/>
</dbReference>
<dbReference type="PROSITE" id="PS50850">
    <property type="entry name" value="MFS"/>
    <property type="match status" value="1"/>
</dbReference>
<dbReference type="GO" id="GO:0016020">
    <property type="term" value="C:membrane"/>
    <property type="evidence" value="ECO:0007669"/>
    <property type="project" value="UniProtKB-SubCell"/>
</dbReference>
<dbReference type="Gene3D" id="1.20.1250.20">
    <property type="entry name" value="MFS general substrate transporter like domains"/>
    <property type="match status" value="1"/>
</dbReference>
<dbReference type="Pfam" id="PF00083">
    <property type="entry name" value="Sugar_tr"/>
    <property type="match status" value="1"/>
</dbReference>
<keyword evidence="4 5" id="KW-0472">Membrane</keyword>
<organism evidence="7 8">
    <name type="scientific">Angiostrongylus cantonensis</name>
    <name type="common">Rat lungworm</name>
    <dbReference type="NCBI Taxonomy" id="6313"/>
    <lineage>
        <taxon>Eukaryota</taxon>
        <taxon>Metazoa</taxon>
        <taxon>Ecdysozoa</taxon>
        <taxon>Nematoda</taxon>
        <taxon>Chromadorea</taxon>
        <taxon>Rhabditida</taxon>
        <taxon>Rhabditina</taxon>
        <taxon>Rhabditomorpha</taxon>
        <taxon>Strongyloidea</taxon>
        <taxon>Metastrongylidae</taxon>
        <taxon>Angiostrongylus</taxon>
    </lineage>
</organism>
<dbReference type="STRING" id="6313.A0A0K0DEF5"/>